<keyword evidence="14" id="KW-0443">Lipid metabolism</keyword>
<keyword evidence="15 24" id="KW-0472">Membrane</keyword>
<evidence type="ECO:0000256" key="15">
    <source>
        <dbReference type="ARBA" id="ARBA00023136"/>
    </source>
</evidence>
<reference evidence="25" key="1">
    <citation type="submission" date="2020-10" db="EMBL/GenBank/DDBJ databases">
        <authorList>
            <person name="Gilroy R."/>
        </authorList>
    </citation>
    <scope>NUCLEOTIDE SEQUENCE</scope>
    <source>
        <strain evidence="25">11167</strain>
    </source>
</reference>
<evidence type="ECO:0000256" key="16">
    <source>
        <dbReference type="ARBA" id="ARBA00023209"/>
    </source>
</evidence>
<proteinExistence type="inferred from homology"/>
<evidence type="ECO:0000256" key="12">
    <source>
        <dbReference type="ARBA" id="ARBA00022695"/>
    </source>
</evidence>
<evidence type="ECO:0000256" key="5">
    <source>
        <dbReference type="ARBA" id="ARBA00010185"/>
    </source>
</evidence>
<evidence type="ECO:0000256" key="22">
    <source>
        <dbReference type="ARBA" id="ARBA00032743"/>
    </source>
</evidence>
<dbReference type="PANTHER" id="PTHR46382">
    <property type="entry name" value="PHOSPHATIDATE CYTIDYLYLTRANSFERASE"/>
    <property type="match status" value="1"/>
</dbReference>
<comment type="pathway">
    <text evidence="4">Lipid metabolism.</text>
</comment>
<evidence type="ECO:0000256" key="11">
    <source>
        <dbReference type="ARBA" id="ARBA00022692"/>
    </source>
</evidence>
<sequence>MTSNGQRILTGVVAIPLLIVIVLFLPQYHHLVFCLLVLAVCGVASGEMHQILVHDKDGMKLPMHHLAGLILPITAYIQYSLDNEFDIILYSAIFVISLIFLIETMTGHKDNFTHTRDRISYTLVQFLYPNLFAIFLIRLCFLDQAYMWLLSFFLLVFGSDTFAYFAGRLFGKNNKGIVAVSPNKSLAGFAAGLFVPAIMMSLLTAFIDAYGLSWWQGLIIGLGTAFAAICGDLIESAFKRSSELKDSGHAIPGRGGMLDSIDSICVAAPIYMSLLHIFLASTL</sequence>
<keyword evidence="12 25" id="KW-0548">Nucleotidyltransferase</keyword>
<evidence type="ECO:0000256" key="10">
    <source>
        <dbReference type="ARBA" id="ARBA00022679"/>
    </source>
</evidence>
<evidence type="ECO:0000256" key="13">
    <source>
        <dbReference type="ARBA" id="ARBA00022989"/>
    </source>
</evidence>
<name>A0A9D9ED50_9SPIR</name>
<dbReference type="EC" id="2.7.7.41" evidence="6"/>
<dbReference type="PANTHER" id="PTHR46382:SF1">
    <property type="entry name" value="PHOSPHATIDATE CYTIDYLYLTRANSFERASE"/>
    <property type="match status" value="1"/>
</dbReference>
<evidence type="ECO:0000256" key="9">
    <source>
        <dbReference type="ARBA" id="ARBA00022516"/>
    </source>
</evidence>
<evidence type="ECO:0000256" key="8">
    <source>
        <dbReference type="ARBA" id="ARBA00022475"/>
    </source>
</evidence>
<feature type="transmembrane region" description="Helical" evidence="24">
    <location>
        <begin position="61"/>
        <end position="81"/>
    </location>
</feature>
<keyword evidence="9" id="KW-0444">Lipid biosynthesis</keyword>
<feature type="transmembrane region" description="Helical" evidence="24">
    <location>
        <begin position="119"/>
        <end position="139"/>
    </location>
</feature>
<accession>A0A9D9ED50</accession>
<evidence type="ECO:0000256" key="17">
    <source>
        <dbReference type="ARBA" id="ARBA00023264"/>
    </source>
</evidence>
<dbReference type="EMBL" id="JADIMU010000026">
    <property type="protein sequence ID" value="MBO8442929.1"/>
    <property type="molecule type" value="Genomic_DNA"/>
</dbReference>
<keyword evidence="10" id="KW-0808">Transferase</keyword>
<dbReference type="GO" id="GO:0005886">
    <property type="term" value="C:plasma membrane"/>
    <property type="evidence" value="ECO:0007669"/>
    <property type="project" value="UniProtKB-SubCell"/>
</dbReference>
<keyword evidence="17" id="KW-1208">Phospholipid metabolism</keyword>
<keyword evidence="8" id="KW-1003">Cell membrane</keyword>
<evidence type="ECO:0000256" key="21">
    <source>
        <dbReference type="ARBA" id="ARBA00032396"/>
    </source>
</evidence>
<comment type="subcellular location">
    <subcellularLocation>
        <location evidence="2">Cell membrane</location>
        <topology evidence="2">Multi-pass membrane protein</topology>
    </subcellularLocation>
</comment>
<dbReference type="Proteomes" id="UP000823633">
    <property type="component" value="Unassembled WGS sequence"/>
</dbReference>
<comment type="pathway">
    <text evidence="3">Phospholipid metabolism; CDP-diacylglycerol biosynthesis; CDP-diacylglycerol from sn-glycerol 3-phosphate: step 3/3.</text>
</comment>
<evidence type="ECO:0000256" key="20">
    <source>
        <dbReference type="ARBA" id="ARBA00032253"/>
    </source>
</evidence>
<evidence type="ECO:0000256" key="1">
    <source>
        <dbReference type="ARBA" id="ARBA00001698"/>
    </source>
</evidence>
<protein>
    <recommendedName>
        <fullName evidence="7">Phosphatidate cytidylyltransferase</fullName>
        <ecNumber evidence="6">2.7.7.41</ecNumber>
    </recommendedName>
    <alternativeName>
        <fullName evidence="20">CDP-DAG synthase</fullName>
    </alternativeName>
    <alternativeName>
        <fullName evidence="22">CDP-DG synthase</fullName>
    </alternativeName>
    <alternativeName>
        <fullName evidence="18">CDP-diacylglycerol synthase</fullName>
    </alternativeName>
    <alternativeName>
        <fullName evidence="21">CDP-diglyceride pyrophosphorylase</fullName>
    </alternativeName>
    <alternativeName>
        <fullName evidence="23">CDP-diglyceride synthase</fullName>
    </alternativeName>
    <alternativeName>
        <fullName evidence="19">CTP:phosphatidate cytidylyltransferase</fullName>
    </alternativeName>
</protein>
<feature type="transmembrane region" description="Helical" evidence="24">
    <location>
        <begin position="213"/>
        <end position="234"/>
    </location>
</feature>
<dbReference type="Pfam" id="PF01148">
    <property type="entry name" value="CTP_transf_1"/>
    <property type="match status" value="1"/>
</dbReference>
<evidence type="ECO:0000256" key="18">
    <source>
        <dbReference type="ARBA" id="ARBA00029893"/>
    </source>
</evidence>
<feature type="transmembrane region" description="Helical" evidence="24">
    <location>
        <begin position="87"/>
        <end position="107"/>
    </location>
</feature>
<evidence type="ECO:0000256" key="24">
    <source>
        <dbReference type="SAM" id="Phobius"/>
    </source>
</evidence>
<evidence type="ECO:0000256" key="19">
    <source>
        <dbReference type="ARBA" id="ARBA00031825"/>
    </source>
</evidence>
<keyword evidence="16" id="KW-0594">Phospholipid biosynthesis</keyword>
<dbReference type="GO" id="GO:0016024">
    <property type="term" value="P:CDP-diacylglycerol biosynthetic process"/>
    <property type="evidence" value="ECO:0007669"/>
    <property type="project" value="TreeGrafter"/>
</dbReference>
<reference evidence="25" key="2">
    <citation type="journal article" date="2021" name="PeerJ">
        <title>Extensive microbial diversity within the chicken gut microbiome revealed by metagenomics and culture.</title>
        <authorList>
            <person name="Gilroy R."/>
            <person name="Ravi A."/>
            <person name="Getino M."/>
            <person name="Pursley I."/>
            <person name="Horton D.L."/>
            <person name="Alikhan N.F."/>
            <person name="Baker D."/>
            <person name="Gharbi K."/>
            <person name="Hall N."/>
            <person name="Watson M."/>
            <person name="Adriaenssens E.M."/>
            <person name="Foster-Nyarko E."/>
            <person name="Jarju S."/>
            <person name="Secka A."/>
            <person name="Antonio M."/>
            <person name="Oren A."/>
            <person name="Chaudhuri R.R."/>
            <person name="La Ragione R."/>
            <person name="Hildebrand F."/>
            <person name="Pallen M.J."/>
        </authorList>
    </citation>
    <scope>NUCLEOTIDE SEQUENCE</scope>
    <source>
        <strain evidence="25">11167</strain>
    </source>
</reference>
<feature type="transmembrane region" description="Helical" evidence="24">
    <location>
        <begin position="7"/>
        <end position="24"/>
    </location>
</feature>
<evidence type="ECO:0000256" key="6">
    <source>
        <dbReference type="ARBA" id="ARBA00012487"/>
    </source>
</evidence>
<feature type="transmembrane region" description="Helical" evidence="24">
    <location>
        <begin position="145"/>
        <end position="165"/>
    </location>
</feature>
<evidence type="ECO:0000256" key="2">
    <source>
        <dbReference type="ARBA" id="ARBA00004651"/>
    </source>
</evidence>
<evidence type="ECO:0000256" key="4">
    <source>
        <dbReference type="ARBA" id="ARBA00005189"/>
    </source>
</evidence>
<keyword evidence="11 24" id="KW-0812">Transmembrane</keyword>
<gene>
    <name evidence="25" type="ORF">IAC42_04140</name>
</gene>
<keyword evidence="13 24" id="KW-1133">Transmembrane helix</keyword>
<organism evidence="25 26">
    <name type="scientific">Candidatus Aphodenecus pullistercoris</name>
    <dbReference type="NCBI Taxonomy" id="2840669"/>
    <lineage>
        <taxon>Bacteria</taxon>
        <taxon>Pseudomonadati</taxon>
        <taxon>Spirochaetota</taxon>
        <taxon>Spirochaetia</taxon>
        <taxon>Spirochaetales</taxon>
        <taxon>Candidatus Aphodenecus</taxon>
    </lineage>
</organism>
<comment type="catalytic activity">
    <reaction evidence="1">
        <text>a 1,2-diacyl-sn-glycero-3-phosphate + CTP + H(+) = a CDP-1,2-diacyl-sn-glycerol + diphosphate</text>
        <dbReference type="Rhea" id="RHEA:16229"/>
        <dbReference type="ChEBI" id="CHEBI:15378"/>
        <dbReference type="ChEBI" id="CHEBI:33019"/>
        <dbReference type="ChEBI" id="CHEBI:37563"/>
        <dbReference type="ChEBI" id="CHEBI:58332"/>
        <dbReference type="ChEBI" id="CHEBI:58608"/>
        <dbReference type="EC" id="2.7.7.41"/>
    </reaction>
</comment>
<comment type="caution">
    <text evidence="25">The sequence shown here is derived from an EMBL/GenBank/DDBJ whole genome shotgun (WGS) entry which is preliminary data.</text>
</comment>
<feature type="transmembrane region" description="Helical" evidence="24">
    <location>
        <begin position="186"/>
        <end position="207"/>
    </location>
</feature>
<feature type="transmembrane region" description="Helical" evidence="24">
    <location>
        <begin position="255"/>
        <end position="279"/>
    </location>
</feature>
<dbReference type="AlphaFoldDB" id="A0A9D9ED50"/>
<evidence type="ECO:0000256" key="23">
    <source>
        <dbReference type="ARBA" id="ARBA00033406"/>
    </source>
</evidence>
<evidence type="ECO:0000256" key="7">
    <source>
        <dbReference type="ARBA" id="ARBA00019373"/>
    </source>
</evidence>
<dbReference type="GO" id="GO:0004605">
    <property type="term" value="F:phosphatidate cytidylyltransferase activity"/>
    <property type="evidence" value="ECO:0007669"/>
    <property type="project" value="UniProtKB-EC"/>
</dbReference>
<evidence type="ECO:0000313" key="26">
    <source>
        <dbReference type="Proteomes" id="UP000823633"/>
    </source>
</evidence>
<evidence type="ECO:0000313" key="25">
    <source>
        <dbReference type="EMBL" id="MBO8442929.1"/>
    </source>
</evidence>
<feature type="transmembrane region" description="Helical" evidence="24">
    <location>
        <begin position="30"/>
        <end position="49"/>
    </location>
</feature>
<evidence type="ECO:0000256" key="3">
    <source>
        <dbReference type="ARBA" id="ARBA00005119"/>
    </source>
</evidence>
<evidence type="ECO:0000256" key="14">
    <source>
        <dbReference type="ARBA" id="ARBA00023098"/>
    </source>
</evidence>
<comment type="similarity">
    <text evidence="5">Belongs to the CDS family.</text>
</comment>